<accession>A0A2R5GZH1</accession>
<sequence>MWLEASSAGALLGCASLATIFVGSLYLAPASVRHRGHDDEVQIKWRFRSTAITCILSPLALLFWKVSPEDGNYGSTGPSLFHWIGVRTAGLVDATILPLSLVIVLFTGPLVDMYLIFRRARATGQIEKFTFDQFFPNCPENPVVQIRNLIAAPFAEELVFRCCMGALLKAANWRHAFIIGFAPLFFGVAHLHHCHGMIKEGMPVKRAIIISLVQMTYTTLFGALEMFFFLRTGHLISVFLIHSWCNLLGLPPLGFLGKTHPNHEHAAFIIFGYISGIFIFVMGLGPLTSPELYKNQIYS</sequence>
<dbReference type="PANTHER" id="PTHR13046:SF0">
    <property type="entry name" value="CAAX PRENYL PROTEASE 2"/>
    <property type="match status" value="1"/>
</dbReference>
<comment type="similarity">
    <text evidence="2">Belongs to the peptidase U48 family.</text>
</comment>
<keyword evidence="3 13" id="KW-0645">Protease</keyword>
<comment type="catalytic activity">
    <reaction evidence="9">
        <text>Hydrolyzes the peptide bond -P2-(S-farnesyl or geranylgeranyl)C-P1'-P2'-P3'-COOH where P1' and P2' are amino acids with aliphatic sidechains and P3' is any C-terminal residue.</text>
        <dbReference type="EC" id="3.4.26.1"/>
    </reaction>
</comment>
<feature type="transmembrane region" description="Helical" evidence="11">
    <location>
        <begin position="268"/>
        <end position="287"/>
    </location>
</feature>
<keyword evidence="8 11" id="KW-0472">Membrane</keyword>
<dbReference type="AlphaFoldDB" id="A0A2R5GZH1"/>
<evidence type="ECO:0000256" key="1">
    <source>
        <dbReference type="ARBA" id="ARBA00004477"/>
    </source>
</evidence>
<feature type="domain" description="CAAX prenyl protease 2/Lysostaphin resistance protein A-like" evidence="12">
    <location>
        <begin position="144"/>
        <end position="248"/>
    </location>
</feature>
<keyword evidence="6" id="KW-0256">Endoplasmic reticulum</keyword>
<dbReference type="PANTHER" id="PTHR13046">
    <property type="entry name" value="PROTEASE U48 CAAX PRENYL PROTEASE RCE1"/>
    <property type="match status" value="1"/>
</dbReference>
<keyword evidence="14" id="KW-1185">Reference proteome</keyword>
<dbReference type="GO" id="GO:0004222">
    <property type="term" value="F:metalloendopeptidase activity"/>
    <property type="evidence" value="ECO:0007669"/>
    <property type="project" value="InterPro"/>
</dbReference>
<evidence type="ECO:0000256" key="9">
    <source>
        <dbReference type="ARBA" id="ARBA00047280"/>
    </source>
</evidence>
<evidence type="ECO:0000256" key="6">
    <source>
        <dbReference type="ARBA" id="ARBA00022824"/>
    </source>
</evidence>
<dbReference type="EC" id="3.4.26.1" evidence="10"/>
<evidence type="ECO:0000256" key="2">
    <source>
        <dbReference type="ARBA" id="ARBA00006897"/>
    </source>
</evidence>
<reference evidence="13 14" key="1">
    <citation type="submission" date="2017-12" db="EMBL/GenBank/DDBJ databases">
        <title>Sequencing, de novo assembly and annotation of complete genome of a new Thraustochytrid species, strain FCC1311.</title>
        <authorList>
            <person name="Sedici K."/>
            <person name="Godart F."/>
            <person name="Aiese Cigliano R."/>
            <person name="Sanseverino W."/>
            <person name="Barakat M."/>
            <person name="Ortet P."/>
            <person name="Marechal E."/>
            <person name="Cagnac O."/>
            <person name="Amato A."/>
        </authorList>
    </citation>
    <scope>NUCLEOTIDE SEQUENCE [LARGE SCALE GENOMIC DNA]</scope>
</reference>
<name>A0A2R5GZH1_9STRA</name>
<dbReference type="GO" id="GO:0071586">
    <property type="term" value="P:CAAX-box protein processing"/>
    <property type="evidence" value="ECO:0007669"/>
    <property type="project" value="InterPro"/>
</dbReference>
<dbReference type="EMBL" id="BEYU01000155">
    <property type="protein sequence ID" value="GBG33434.1"/>
    <property type="molecule type" value="Genomic_DNA"/>
</dbReference>
<proteinExistence type="inferred from homology"/>
<dbReference type="Proteomes" id="UP000241890">
    <property type="component" value="Unassembled WGS sequence"/>
</dbReference>
<evidence type="ECO:0000256" key="5">
    <source>
        <dbReference type="ARBA" id="ARBA00022801"/>
    </source>
</evidence>
<gene>
    <name evidence="13" type="ORF">FCC1311_096572</name>
</gene>
<keyword evidence="5" id="KW-0378">Hydrolase</keyword>
<evidence type="ECO:0000256" key="10">
    <source>
        <dbReference type="ARBA" id="ARBA00049729"/>
    </source>
</evidence>
<dbReference type="Pfam" id="PF02517">
    <property type="entry name" value="Rce1-like"/>
    <property type="match status" value="1"/>
</dbReference>
<dbReference type="GO" id="GO:0005789">
    <property type="term" value="C:endoplasmic reticulum membrane"/>
    <property type="evidence" value="ECO:0007669"/>
    <property type="project" value="UniProtKB-SubCell"/>
</dbReference>
<evidence type="ECO:0000256" key="8">
    <source>
        <dbReference type="ARBA" id="ARBA00023136"/>
    </source>
</evidence>
<comment type="caution">
    <text evidence="13">The sequence shown here is derived from an EMBL/GenBank/DDBJ whole genome shotgun (WGS) entry which is preliminary data.</text>
</comment>
<feature type="transmembrane region" description="Helical" evidence="11">
    <location>
        <begin position="207"/>
        <end position="229"/>
    </location>
</feature>
<keyword evidence="4 11" id="KW-0812">Transmembrane</keyword>
<feature type="transmembrane region" description="Helical" evidence="11">
    <location>
        <begin position="235"/>
        <end position="256"/>
    </location>
</feature>
<feature type="transmembrane region" description="Helical" evidence="11">
    <location>
        <begin position="6"/>
        <end position="28"/>
    </location>
</feature>
<protein>
    <recommendedName>
        <fullName evidence="10">intramembrane prenyl-peptidase Rce1</fullName>
        <ecNumber evidence="10">3.4.26.1</ecNumber>
    </recommendedName>
</protein>
<dbReference type="InParanoid" id="A0A2R5GZH1"/>
<dbReference type="InterPro" id="IPR039731">
    <property type="entry name" value="Rce1"/>
</dbReference>
<evidence type="ECO:0000256" key="4">
    <source>
        <dbReference type="ARBA" id="ARBA00022692"/>
    </source>
</evidence>
<organism evidence="13 14">
    <name type="scientific">Hondaea fermentalgiana</name>
    <dbReference type="NCBI Taxonomy" id="2315210"/>
    <lineage>
        <taxon>Eukaryota</taxon>
        <taxon>Sar</taxon>
        <taxon>Stramenopiles</taxon>
        <taxon>Bigyra</taxon>
        <taxon>Labyrinthulomycetes</taxon>
        <taxon>Thraustochytrida</taxon>
        <taxon>Thraustochytriidae</taxon>
        <taxon>Hondaea</taxon>
    </lineage>
</organism>
<evidence type="ECO:0000256" key="11">
    <source>
        <dbReference type="SAM" id="Phobius"/>
    </source>
</evidence>
<evidence type="ECO:0000313" key="14">
    <source>
        <dbReference type="Proteomes" id="UP000241890"/>
    </source>
</evidence>
<evidence type="ECO:0000256" key="3">
    <source>
        <dbReference type="ARBA" id="ARBA00022670"/>
    </source>
</evidence>
<keyword evidence="7 11" id="KW-1133">Transmembrane helix</keyword>
<comment type="subcellular location">
    <subcellularLocation>
        <location evidence="1">Endoplasmic reticulum membrane</location>
        <topology evidence="1">Multi-pass membrane protein</topology>
    </subcellularLocation>
</comment>
<evidence type="ECO:0000259" key="12">
    <source>
        <dbReference type="Pfam" id="PF02517"/>
    </source>
</evidence>
<evidence type="ECO:0000313" key="13">
    <source>
        <dbReference type="EMBL" id="GBG33434.1"/>
    </source>
</evidence>
<dbReference type="OrthoDB" id="271604at2759"/>
<evidence type="ECO:0000256" key="7">
    <source>
        <dbReference type="ARBA" id="ARBA00022989"/>
    </source>
</evidence>
<dbReference type="InterPro" id="IPR003675">
    <property type="entry name" value="Rce1/LyrA-like_dom"/>
</dbReference>
<feature type="transmembrane region" description="Helical" evidence="11">
    <location>
        <begin position="96"/>
        <end position="117"/>
    </location>
</feature>
<feature type="transmembrane region" description="Helical" evidence="11">
    <location>
        <begin position="49"/>
        <end position="66"/>
    </location>
</feature>